<dbReference type="Proteomes" id="UP000230505">
    <property type="component" value="Unassembled WGS sequence"/>
</dbReference>
<proteinExistence type="predicted"/>
<keyword evidence="1" id="KW-0472">Membrane</keyword>
<name>A0A2M7IXS3_9BACT</name>
<protein>
    <recommendedName>
        <fullName evidence="4">Thioredoxin-like fold domain-containing protein</fullName>
    </recommendedName>
</protein>
<organism evidence="2 3">
    <name type="scientific">bacterium (Candidatus Gribaldobacteria) CG_4_8_14_3_um_filter_42_11</name>
    <dbReference type="NCBI Taxonomy" id="2014267"/>
    <lineage>
        <taxon>Bacteria</taxon>
        <taxon>Candidatus Gribaldobacteria</taxon>
    </lineage>
</organism>
<evidence type="ECO:0008006" key="4">
    <source>
        <dbReference type="Google" id="ProtNLM"/>
    </source>
</evidence>
<keyword evidence="1" id="KW-1133">Transmembrane helix</keyword>
<accession>A0A2M7IXS3</accession>
<comment type="caution">
    <text evidence="2">The sequence shown here is derived from an EMBL/GenBank/DDBJ whole genome shotgun (WGS) entry which is preliminary data.</text>
</comment>
<evidence type="ECO:0000313" key="2">
    <source>
        <dbReference type="EMBL" id="PIX02991.1"/>
    </source>
</evidence>
<keyword evidence="1" id="KW-0812">Transmembrane</keyword>
<gene>
    <name evidence="2" type="ORF">COZ78_02745</name>
</gene>
<dbReference type="EMBL" id="PFHV01000073">
    <property type="protein sequence ID" value="PIX02991.1"/>
    <property type="molecule type" value="Genomic_DNA"/>
</dbReference>
<feature type="transmembrane region" description="Helical" evidence="1">
    <location>
        <begin position="6"/>
        <end position="28"/>
    </location>
</feature>
<reference evidence="3" key="1">
    <citation type="submission" date="2017-09" db="EMBL/GenBank/DDBJ databases">
        <title>Depth-based differentiation of microbial function through sediment-hosted aquifers and enrichment of novel symbionts in the deep terrestrial subsurface.</title>
        <authorList>
            <person name="Probst A.J."/>
            <person name="Ladd B."/>
            <person name="Jarett J.K."/>
            <person name="Geller-Mcgrath D.E."/>
            <person name="Sieber C.M.K."/>
            <person name="Emerson J.B."/>
            <person name="Anantharaman K."/>
            <person name="Thomas B.C."/>
            <person name="Malmstrom R."/>
            <person name="Stieglmeier M."/>
            <person name="Klingl A."/>
            <person name="Woyke T."/>
            <person name="Ryan C.M."/>
            <person name="Banfield J.F."/>
        </authorList>
    </citation>
    <scope>NUCLEOTIDE SEQUENCE [LARGE SCALE GENOMIC DNA]</scope>
</reference>
<evidence type="ECO:0000313" key="3">
    <source>
        <dbReference type="Proteomes" id="UP000230505"/>
    </source>
</evidence>
<evidence type="ECO:0000256" key="1">
    <source>
        <dbReference type="SAM" id="Phobius"/>
    </source>
</evidence>
<feature type="non-terminal residue" evidence="2">
    <location>
        <position position="257"/>
    </location>
</feature>
<dbReference type="AlphaFoldDB" id="A0A2M7IXS3"/>
<sequence length="257" mass="28270">MPGNISKFIVPISIIAAGLIIAGAFVYVSQGGLFLKGQLSAAAAAEKAVEYINDNKDTIANGMDTSLLSVSEEGSVYKIHIKVGEGEYDSYVTKDGKLLFPSAYVMEEETNEAASSGEEATPVEVTKSDFPDVKLFIMSYCPYGLQAEKMFLPVYDLLKNKTDMGVYFVDYIMHEKREIDENLNQYCIQGEQEEKFSSYLGCFVLSGDSGQCLSQAGVDKAKLASCASRTDQEYGIYSLYDDKSTWLSGTYPQFKVN</sequence>